<evidence type="ECO:0000256" key="10">
    <source>
        <dbReference type="ARBA" id="ARBA00044969"/>
    </source>
</evidence>
<dbReference type="InterPro" id="IPR016136">
    <property type="entry name" value="DNA_helicase_N/primase_C"/>
</dbReference>
<evidence type="ECO:0000256" key="4">
    <source>
        <dbReference type="ARBA" id="ARBA00022741"/>
    </source>
</evidence>
<feature type="domain" description="SF4 helicase" evidence="13">
    <location>
        <begin position="190"/>
        <end position="481"/>
    </location>
</feature>
<evidence type="ECO:0000256" key="6">
    <source>
        <dbReference type="ARBA" id="ARBA00022806"/>
    </source>
</evidence>
<evidence type="ECO:0000256" key="1">
    <source>
        <dbReference type="ARBA" id="ARBA00008428"/>
    </source>
</evidence>
<keyword evidence="4" id="KW-0547">Nucleotide-binding</keyword>
<organism evidence="14 15">
    <name type="scientific">Methylobacterium jeotgali</name>
    <dbReference type="NCBI Taxonomy" id="381630"/>
    <lineage>
        <taxon>Bacteria</taxon>
        <taxon>Pseudomonadati</taxon>
        <taxon>Pseudomonadota</taxon>
        <taxon>Alphaproteobacteria</taxon>
        <taxon>Hyphomicrobiales</taxon>
        <taxon>Methylobacteriaceae</taxon>
        <taxon>Methylobacterium</taxon>
    </lineage>
</organism>
<keyword evidence="3" id="KW-0235">DNA replication</keyword>
<comment type="caution">
    <text evidence="14">The sequence shown here is derived from an EMBL/GenBank/DDBJ whole genome shotgun (WGS) entry which is preliminary data.</text>
</comment>
<dbReference type="PANTHER" id="PTHR30153:SF2">
    <property type="entry name" value="REPLICATIVE DNA HELICASE"/>
    <property type="match status" value="1"/>
</dbReference>
<dbReference type="InterPro" id="IPR036185">
    <property type="entry name" value="DNA_heli_DnaB-like_N_sf"/>
</dbReference>
<comment type="catalytic activity">
    <reaction evidence="11">
        <text>ATP + H2O = ADP + phosphate + H(+)</text>
        <dbReference type="Rhea" id="RHEA:13065"/>
        <dbReference type="ChEBI" id="CHEBI:15377"/>
        <dbReference type="ChEBI" id="CHEBI:15378"/>
        <dbReference type="ChEBI" id="CHEBI:30616"/>
        <dbReference type="ChEBI" id="CHEBI:43474"/>
        <dbReference type="ChEBI" id="CHEBI:456216"/>
        <dbReference type="EC" id="5.6.2.3"/>
    </reaction>
</comment>
<evidence type="ECO:0000256" key="3">
    <source>
        <dbReference type="ARBA" id="ARBA00022705"/>
    </source>
</evidence>
<evidence type="ECO:0000259" key="13">
    <source>
        <dbReference type="PROSITE" id="PS51199"/>
    </source>
</evidence>
<keyword evidence="2" id="KW-0639">Primosome</keyword>
<evidence type="ECO:0000313" key="15">
    <source>
        <dbReference type="Proteomes" id="UP001055102"/>
    </source>
</evidence>
<reference evidence="14" key="1">
    <citation type="journal article" date="2021" name="Front. Microbiol.">
        <title>Comprehensive Comparative Genomics and Phenotyping of Methylobacterium Species.</title>
        <authorList>
            <person name="Alessa O."/>
            <person name="Ogura Y."/>
            <person name="Fujitani Y."/>
            <person name="Takami H."/>
            <person name="Hayashi T."/>
            <person name="Sahin N."/>
            <person name="Tani A."/>
        </authorList>
    </citation>
    <scope>NUCLEOTIDE SEQUENCE</scope>
    <source>
        <strain evidence="14">LMG 23639</strain>
    </source>
</reference>
<comment type="similarity">
    <text evidence="1">Belongs to the helicase family. DnaB subfamily.</text>
</comment>
<proteinExistence type="inferred from homology"/>
<dbReference type="Proteomes" id="UP001055102">
    <property type="component" value="Unassembled WGS sequence"/>
</dbReference>
<evidence type="ECO:0000256" key="5">
    <source>
        <dbReference type="ARBA" id="ARBA00022801"/>
    </source>
</evidence>
<reference evidence="14" key="2">
    <citation type="submission" date="2021-08" db="EMBL/GenBank/DDBJ databases">
        <authorList>
            <person name="Tani A."/>
            <person name="Ola A."/>
            <person name="Ogura Y."/>
            <person name="Katsura K."/>
            <person name="Hayashi T."/>
        </authorList>
    </citation>
    <scope>NUCLEOTIDE SEQUENCE</scope>
    <source>
        <strain evidence="14">LMG 23639</strain>
    </source>
</reference>
<dbReference type="RefSeq" id="WP_238278540.1">
    <property type="nucleotide sequence ID" value="NZ_BPQR01000084.1"/>
</dbReference>
<dbReference type="InterPro" id="IPR007694">
    <property type="entry name" value="DNA_helicase_DnaB-like_C"/>
</dbReference>
<keyword evidence="15" id="KW-1185">Reference proteome</keyword>
<gene>
    <name evidence="14" type="primary">dnaB</name>
    <name evidence="14" type="ORF">AOPFMNJM_3995</name>
</gene>
<dbReference type="PROSITE" id="PS51199">
    <property type="entry name" value="SF4_HELICASE"/>
    <property type="match status" value="1"/>
</dbReference>
<dbReference type="EC" id="5.6.2.3" evidence="10"/>
<keyword evidence="9" id="KW-0413">Isomerase</keyword>
<accession>A0ABQ4SZY8</accession>
<protein>
    <recommendedName>
        <fullName evidence="10">DNA 5'-3' helicase</fullName>
        <ecNumber evidence="10">5.6.2.3</ecNumber>
    </recommendedName>
</protein>
<dbReference type="PANTHER" id="PTHR30153">
    <property type="entry name" value="REPLICATIVE DNA HELICASE DNAB"/>
    <property type="match status" value="1"/>
</dbReference>
<keyword evidence="8" id="KW-0238">DNA-binding</keyword>
<dbReference type="SUPFAM" id="SSF52540">
    <property type="entry name" value="P-loop containing nucleoside triphosphate hydrolases"/>
    <property type="match status" value="1"/>
</dbReference>
<sequence>MSSAVVPFRQQAQPDAEAPPHNIEVEQSLLGALMQRNAGMAEIAASVKAEHFFFGEHQEIFATIASLIAQGVDAVPMTVKGYLPKPEIMGVSAMQYLAQIFNTATTVQATGYAKIVRDFAMKRELVVIGEDLVQRARHGGIETASGSLIEDVMADLLVTRAKAPDDKRTSLSAATGGRWLLDRIKGIKAGTVGSTAISSGIPDLDRVTQGGFQRGQLWLLGARPGMGKTVAMTSMSRRSARNDGVLVFQLEVTKDQQWARYLADLSYLHNRPLSYGQIMAGHTDDEDDWRLADAEQRLSKLHLQVDCRSGASVAEILFAVRAEKKRLAESNVKLGVVFIDHLKFMKVSDRYSGNRNLEIGEITGTLKQLAKDEDICVVLLVQLSRQTEAQGRQDKRPVLPDLRDSGELEQDADTVLFLYREAYYLEQKIKAGGDDELATRLLDTKHSLEIILGKNRAGPCTTLNLWCDVAASSIAQHARGPV</sequence>
<name>A0ABQ4SZY8_9HYPH</name>
<dbReference type="InterPro" id="IPR027417">
    <property type="entry name" value="P-loop_NTPase"/>
</dbReference>
<evidence type="ECO:0000256" key="9">
    <source>
        <dbReference type="ARBA" id="ARBA00023235"/>
    </source>
</evidence>
<evidence type="ECO:0000313" key="14">
    <source>
        <dbReference type="EMBL" id="GJE08652.1"/>
    </source>
</evidence>
<dbReference type="GO" id="GO:0004386">
    <property type="term" value="F:helicase activity"/>
    <property type="evidence" value="ECO:0007669"/>
    <property type="project" value="UniProtKB-KW"/>
</dbReference>
<dbReference type="Gene3D" id="3.40.50.300">
    <property type="entry name" value="P-loop containing nucleotide triphosphate hydrolases"/>
    <property type="match status" value="1"/>
</dbReference>
<dbReference type="Gene3D" id="1.10.860.10">
    <property type="entry name" value="DNAb Helicase, Chain A"/>
    <property type="match status" value="1"/>
</dbReference>
<dbReference type="InterPro" id="IPR007693">
    <property type="entry name" value="DNA_helicase_DnaB-like_N"/>
</dbReference>
<keyword evidence="7" id="KW-0067">ATP-binding</keyword>
<dbReference type="EMBL" id="BPQR01000084">
    <property type="protein sequence ID" value="GJE08652.1"/>
    <property type="molecule type" value="Genomic_DNA"/>
</dbReference>
<evidence type="ECO:0000256" key="7">
    <source>
        <dbReference type="ARBA" id="ARBA00022840"/>
    </source>
</evidence>
<evidence type="ECO:0000256" key="11">
    <source>
        <dbReference type="ARBA" id="ARBA00048954"/>
    </source>
</evidence>
<evidence type="ECO:0000256" key="12">
    <source>
        <dbReference type="SAM" id="MobiDB-lite"/>
    </source>
</evidence>
<keyword evidence="6 14" id="KW-0347">Helicase</keyword>
<dbReference type="Pfam" id="PF03796">
    <property type="entry name" value="DnaB_C"/>
    <property type="match status" value="1"/>
</dbReference>
<keyword evidence="5" id="KW-0378">Hydrolase</keyword>
<dbReference type="SUPFAM" id="SSF48024">
    <property type="entry name" value="N-terminal domain of DnaB helicase"/>
    <property type="match status" value="1"/>
</dbReference>
<feature type="region of interest" description="Disordered" evidence="12">
    <location>
        <begin position="1"/>
        <end position="20"/>
    </location>
</feature>
<evidence type="ECO:0000256" key="2">
    <source>
        <dbReference type="ARBA" id="ARBA00022515"/>
    </source>
</evidence>
<dbReference type="Pfam" id="PF00772">
    <property type="entry name" value="DnaB"/>
    <property type="match status" value="1"/>
</dbReference>
<evidence type="ECO:0000256" key="8">
    <source>
        <dbReference type="ARBA" id="ARBA00023125"/>
    </source>
</evidence>